<keyword evidence="2" id="KW-1185">Reference proteome</keyword>
<accession>W0VDP2</accession>
<proteinExistence type="predicted"/>
<protein>
    <submittedName>
        <fullName evidence="1">Uncharacterized protein</fullName>
    </submittedName>
</protein>
<organism evidence="1 2">
    <name type="scientific">Janthinobacterium agaricidamnosum NBRC 102515 = DSM 9628</name>
    <dbReference type="NCBI Taxonomy" id="1349767"/>
    <lineage>
        <taxon>Bacteria</taxon>
        <taxon>Pseudomonadati</taxon>
        <taxon>Pseudomonadota</taxon>
        <taxon>Betaproteobacteria</taxon>
        <taxon>Burkholderiales</taxon>
        <taxon>Oxalobacteraceae</taxon>
        <taxon>Janthinobacterium</taxon>
    </lineage>
</organism>
<evidence type="ECO:0000313" key="1">
    <source>
        <dbReference type="EMBL" id="CDG85790.1"/>
    </source>
</evidence>
<name>W0VDP2_9BURK</name>
<dbReference type="EMBL" id="HG322949">
    <property type="protein sequence ID" value="CDG85790.1"/>
    <property type="molecule type" value="Genomic_DNA"/>
</dbReference>
<dbReference type="HOGENOM" id="CLU_2617262_0_0_4"/>
<dbReference type="PATRIC" id="fig|1349767.4.peg.1794"/>
<evidence type="ECO:0000313" key="2">
    <source>
        <dbReference type="Proteomes" id="UP000027604"/>
    </source>
</evidence>
<dbReference type="AlphaFoldDB" id="W0VDP2"/>
<dbReference type="KEGG" id="jag:GJA_5193"/>
<sequence>MRSVIRKPPTILATAQATAMVPSVVARTPSALPAKTNDATSEMPEIALVAAMRGVCSKGGMRVIVCIPTKPASRKTKN</sequence>
<dbReference type="Proteomes" id="UP000027604">
    <property type="component" value="Chromosome I"/>
</dbReference>
<dbReference type="AntiFam" id="ANF00224">
    <property type="entry name" value="Shadow ORF (opposite pntA)"/>
</dbReference>
<reference evidence="1 2" key="1">
    <citation type="journal article" date="2015" name="Genome Announc.">
        <title>Genome Sequence of Mushroom Soft-Rot Pathogen Janthinobacterium agaricidamnosum.</title>
        <authorList>
            <person name="Graupner K."/>
            <person name="Lackner G."/>
            <person name="Hertweck C."/>
        </authorList>
    </citation>
    <scope>NUCLEOTIDE SEQUENCE [LARGE SCALE GENOMIC DNA]</scope>
    <source>
        <strain evidence="2">NBRC 102515 / DSM 9628</strain>
    </source>
</reference>
<gene>
    <name evidence="1" type="ORF">GJA_5193</name>
</gene>